<feature type="transmembrane region" description="Helical" evidence="1">
    <location>
        <begin position="138"/>
        <end position="160"/>
    </location>
</feature>
<dbReference type="Proteomes" id="UP000198432">
    <property type="component" value="Unassembled WGS sequence"/>
</dbReference>
<dbReference type="RefSeq" id="WP_179223162.1">
    <property type="nucleotide sequence ID" value="NZ_FZOQ01000053.1"/>
</dbReference>
<sequence>MTTRKDKLGKALKVLPFAFMLHNLEEAVTLTSWLEHKPMSTPFAVTARQYWFALALFTVLGFILLYAKKLYRNERQFLLTAVGFSGMLLLNVFIPHLMGAVLFQEYIPGLLTALTVDLPLSLYIMNRALKSSALSTRSITTAVLAGGLIGISLVYTFLLIGTYL</sequence>
<feature type="transmembrane region" description="Helical" evidence="1">
    <location>
        <begin position="50"/>
        <end position="67"/>
    </location>
</feature>
<feature type="transmembrane region" description="Helical" evidence="1">
    <location>
        <begin position="106"/>
        <end position="126"/>
    </location>
</feature>
<keyword evidence="1" id="KW-1133">Transmembrane helix</keyword>
<keyword evidence="1" id="KW-0472">Membrane</keyword>
<evidence type="ECO:0000313" key="3">
    <source>
        <dbReference type="Proteomes" id="UP000198432"/>
    </source>
</evidence>
<dbReference type="AlphaFoldDB" id="A0A239LV20"/>
<name>A0A239LV20_9BACT</name>
<gene>
    <name evidence="2" type="ORF">SAMN06296052_1533</name>
</gene>
<proteinExistence type="predicted"/>
<dbReference type="InterPro" id="IPR025671">
    <property type="entry name" value="HXXEE"/>
</dbReference>
<accession>A0A239LV20</accession>
<feature type="transmembrane region" description="Helical" evidence="1">
    <location>
        <begin position="76"/>
        <end position="94"/>
    </location>
</feature>
<dbReference type="Pfam" id="PF13787">
    <property type="entry name" value="HXXEE"/>
    <property type="match status" value="1"/>
</dbReference>
<evidence type="ECO:0000256" key="1">
    <source>
        <dbReference type="SAM" id="Phobius"/>
    </source>
</evidence>
<keyword evidence="3" id="KW-1185">Reference proteome</keyword>
<evidence type="ECO:0000313" key="2">
    <source>
        <dbReference type="EMBL" id="SNT34376.1"/>
    </source>
</evidence>
<dbReference type="EMBL" id="FZOQ01000053">
    <property type="protein sequence ID" value="SNT34376.1"/>
    <property type="molecule type" value="Genomic_DNA"/>
</dbReference>
<keyword evidence="1" id="KW-0812">Transmembrane</keyword>
<protein>
    <recommendedName>
        <fullName evidence="4">HXXEE domain-containing protein</fullName>
    </recommendedName>
</protein>
<organism evidence="2 3">
    <name type="scientific">Pontibacter ummariensis</name>
    <dbReference type="NCBI Taxonomy" id="1610492"/>
    <lineage>
        <taxon>Bacteria</taxon>
        <taxon>Pseudomonadati</taxon>
        <taxon>Bacteroidota</taxon>
        <taxon>Cytophagia</taxon>
        <taxon>Cytophagales</taxon>
        <taxon>Hymenobacteraceae</taxon>
        <taxon>Pontibacter</taxon>
    </lineage>
</organism>
<reference evidence="3" key="1">
    <citation type="submission" date="2017-06" db="EMBL/GenBank/DDBJ databases">
        <authorList>
            <person name="Varghese N."/>
            <person name="Submissions S."/>
        </authorList>
    </citation>
    <scope>NUCLEOTIDE SEQUENCE [LARGE SCALE GENOMIC DNA]</scope>
    <source>
        <strain evidence="3">NKM1</strain>
    </source>
</reference>
<evidence type="ECO:0008006" key="4">
    <source>
        <dbReference type="Google" id="ProtNLM"/>
    </source>
</evidence>